<evidence type="ECO:0000313" key="7">
    <source>
        <dbReference type="Proteomes" id="UP000278792"/>
    </source>
</evidence>
<evidence type="ECO:0000313" key="6">
    <source>
        <dbReference type="EMBL" id="ROV56888.1"/>
    </source>
</evidence>
<dbReference type="Pfam" id="PF00977">
    <property type="entry name" value="His_biosynth"/>
    <property type="match status" value="1"/>
</dbReference>
<dbReference type="Proteomes" id="UP000278792">
    <property type="component" value="Unassembled WGS sequence"/>
</dbReference>
<dbReference type="PANTHER" id="PTHR21235">
    <property type="entry name" value="IMIDAZOLE GLYCEROL PHOSPHATE SYNTHASE SUBUNIT HISF/H IGP SYNTHASE SUBUNIT HISF/H"/>
    <property type="match status" value="1"/>
</dbReference>
<accession>A0A3N3DRS0</accession>
<evidence type="ECO:0000256" key="3">
    <source>
        <dbReference type="ARBA" id="ARBA00023102"/>
    </source>
</evidence>
<sequence>MNQKRIIPVLLVDNGRLVKTKSFQEKVYLGDPINTINIFNEKEVDEVIVLDISATKSKSGANFDLVESLYSECFMPLAYGGGISSMEDIEALFKIGIEKVVINHAKNEIGLIESAARRYGSQSVVGAIDIIEVNKDKLVYLHDSKKAVQNCPISVAKELVVRGVGEIFVNFVDRDGLRIGYDVDYIDEMAKALTVPLIACGGAAEFKDLVRLANQTEVSAAAAGSVFALYGKYDAPLVMYPTYEYLKKHLN</sequence>
<dbReference type="EMBL" id="RKIK01000165">
    <property type="protein sequence ID" value="ROV56888.1"/>
    <property type="molecule type" value="Genomic_DNA"/>
</dbReference>
<comment type="caution">
    <text evidence="6">The sequence shown here is derived from an EMBL/GenBank/DDBJ whole genome shotgun (WGS) entry which is preliminary data.</text>
</comment>
<name>A0A3N3DRS0_9VIBR</name>
<dbReference type="RefSeq" id="WP_123783900.1">
    <property type="nucleotide sequence ID" value="NZ_RKIK01000165.1"/>
</dbReference>
<dbReference type="GO" id="GO:0016829">
    <property type="term" value="F:lyase activity"/>
    <property type="evidence" value="ECO:0007669"/>
    <property type="project" value="UniProtKB-KW"/>
</dbReference>
<comment type="similarity">
    <text evidence="1 5">Belongs to the HisA/HisF family.</text>
</comment>
<organism evidence="6 7">
    <name type="scientific">Vibrio ponticus</name>
    <dbReference type="NCBI Taxonomy" id="265668"/>
    <lineage>
        <taxon>Bacteria</taxon>
        <taxon>Pseudomonadati</taxon>
        <taxon>Pseudomonadota</taxon>
        <taxon>Gammaproteobacteria</taxon>
        <taxon>Vibrionales</taxon>
        <taxon>Vibrionaceae</taxon>
        <taxon>Vibrio</taxon>
    </lineage>
</organism>
<gene>
    <name evidence="6" type="primary">hisF</name>
    <name evidence="6" type="ORF">EGH82_23250</name>
</gene>
<dbReference type="GO" id="GO:0000107">
    <property type="term" value="F:imidazoleglycerol-phosphate synthase activity"/>
    <property type="evidence" value="ECO:0007669"/>
    <property type="project" value="TreeGrafter"/>
</dbReference>
<dbReference type="InterPro" id="IPR013785">
    <property type="entry name" value="Aldolase_TIM"/>
</dbReference>
<dbReference type="AlphaFoldDB" id="A0A3N3DRS0"/>
<keyword evidence="3 5" id="KW-0368">Histidine biosynthesis</keyword>
<evidence type="ECO:0000256" key="4">
    <source>
        <dbReference type="ARBA" id="ARBA00029440"/>
    </source>
</evidence>
<dbReference type="InterPro" id="IPR006062">
    <property type="entry name" value="His_biosynth"/>
</dbReference>
<evidence type="ECO:0000256" key="2">
    <source>
        <dbReference type="ARBA" id="ARBA00022605"/>
    </source>
</evidence>
<keyword evidence="6" id="KW-0456">Lyase</keyword>
<evidence type="ECO:0000256" key="1">
    <source>
        <dbReference type="ARBA" id="ARBA00009667"/>
    </source>
</evidence>
<dbReference type="InterPro" id="IPR011060">
    <property type="entry name" value="RibuloseP-bd_barrel"/>
</dbReference>
<keyword evidence="2 5" id="KW-0028">Amino-acid biosynthesis</keyword>
<proteinExistence type="inferred from homology"/>
<evidence type="ECO:0000256" key="5">
    <source>
        <dbReference type="RuleBase" id="RU003657"/>
    </source>
</evidence>
<dbReference type="SUPFAM" id="SSF51366">
    <property type="entry name" value="Ribulose-phoshate binding barrel"/>
    <property type="match status" value="1"/>
</dbReference>
<dbReference type="EC" id="4.1.3.-" evidence="6"/>
<reference evidence="6 7" key="1">
    <citation type="submission" date="2018-11" db="EMBL/GenBank/DDBJ databases">
        <title>Vibrio ponticus strain CAIM 1751 pathogenic for the snapper Lutjanus guttatus.</title>
        <authorList>
            <person name="Soto-Rodriguez S."/>
            <person name="Lozano-Olvera R."/>
            <person name="Gomez-Gil B."/>
        </authorList>
    </citation>
    <scope>NUCLEOTIDE SEQUENCE [LARGE SCALE GENOMIC DNA]</scope>
    <source>
        <strain evidence="6 7">CAIM 1751</strain>
    </source>
</reference>
<dbReference type="GO" id="GO:0000105">
    <property type="term" value="P:L-histidine biosynthetic process"/>
    <property type="evidence" value="ECO:0007669"/>
    <property type="project" value="UniProtKB-KW"/>
</dbReference>
<dbReference type="PANTHER" id="PTHR21235:SF2">
    <property type="entry name" value="IMIDAZOLE GLYCEROL PHOSPHATE SYNTHASE HISHF"/>
    <property type="match status" value="1"/>
</dbReference>
<protein>
    <submittedName>
        <fullName evidence="6">Imidazole glycerol phosphate synthase subunit HisF</fullName>
        <ecNumber evidence="6">4.1.3.-</ecNumber>
    </submittedName>
</protein>
<dbReference type="Gene3D" id="3.20.20.70">
    <property type="entry name" value="Aldolase class I"/>
    <property type="match status" value="1"/>
</dbReference>
<dbReference type="InterPro" id="IPR050064">
    <property type="entry name" value="IGPS_HisA/HisF"/>
</dbReference>
<comment type="pathway">
    <text evidence="4">Amino-acid biosynthesis.</text>
</comment>